<accession>A0A1I6LS98</accession>
<organism evidence="2 3">
    <name type="scientific">Anaeromicropila populeti</name>
    <dbReference type="NCBI Taxonomy" id="37658"/>
    <lineage>
        <taxon>Bacteria</taxon>
        <taxon>Bacillati</taxon>
        <taxon>Bacillota</taxon>
        <taxon>Clostridia</taxon>
        <taxon>Lachnospirales</taxon>
        <taxon>Lachnospiraceae</taxon>
        <taxon>Anaeromicropila</taxon>
    </lineage>
</organism>
<keyword evidence="1" id="KW-1133">Transmembrane helix</keyword>
<dbReference type="AlphaFoldDB" id="A0A1I6LS98"/>
<keyword evidence="1" id="KW-0472">Membrane</keyword>
<dbReference type="OrthoDB" id="9800316at2"/>
<feature type="transmembrane region" description="Helical" evidence="1">
    <location>
        <begin position="12"/>
        <end position="33"/>
    </location>
</feature>
<name>A0A1I6LS98_9FIRM</name>
<evidence type="ECO:0000313" key="2">
    <source>
        <dbReference type="EMBL" id="SFS06365.1"/>
    </source>
</evidence>
<dbReference type="Proteomes" id="UP000199659">
    <property type="component" value="Unassembled WGS sequence"/>
</dbReference>
<evidence type="ECO:0000313" key="3">
    <source>
        <dbReference type="Proteomes" id="UP000199659"/>
    </source>
</evidence>
<reference evidence="2 3" key="1">
    <citation type="submission" date="2016-10" db="EMBL/GenBank/DDBJ databases">
        <authorList>
            <person name="de Groot N.N."/>
        </authorList>
    </citation>
    <scope>NUCLEOTIDE SEQUENCE [LARGE SCALE GENOMIC DNA]</scope>
    <source>
        <strain evidence="2 3">743A</strain>
    </source>
</reference>
<evidence type="ECO:0000256" key="1">
    <source>
        <dbReference type="SAM" id="Phobius"/>
    </source>
</evidence>
<dbReference type="RefSeq" id="WP_092563941.1">
    <property type="nucleotide sequence ID" value="NZ_FOYZ01000020.1"/>
</dbReference>
<gene>
    <name evidence="2" type="ORF">SAMN05661086_03535</name>
</gene>
<dbReference type="EMBL" id="FOYZ01000020">
    <property type="protein sequence ID" value="SFS06365.1"/>
    <property type="molecule type" value="Genomic_DNA"/>
</dbReference>
<feature type="transmembrane region" description="Helical" evidence="1">
    <location>
        <begin position="123"/>
        <end position="141"/>
    </location>
</feature>
<protein>
    <submittedName>
        <fullName evidence="2">Uncharacterized protein</fullName>
    </submittedName>
</protein>
<keyword evidence="3" id="KW-1185">Reference proteome</keyword>
<keyword evidence="1" id="KW-0812">Transmembrane</keyword>
<sequence length="242" mass="27689">MILTMFEKNILVYIMLALCGLGILIKFVVSCVYGRLVRASDQMGASANKLIKTLRLKFETSYSMKLGVNNVDIFVDKYVYKHKFCGILLYTWENFSGQLLLLCMLTGTAGALLGLTYDCGKEKILFTFFIGVLTSAMLIVFEQLMNIQTKKSVLRTNIRDYLENYLKVKLEKGEVNLQGSQAEMLAEQINAENKKRAESKALDEKTKDSGKNTLQQKEVTKLYEINKREEKIIQDILREYII</sequence>
<proteinExistence type="predicted"/>
<dbReference type="STRING" id="37658.SAMN05661086_03535"/>